<comment type="pathway">
    <text evidence="1">Ketone degradation; acetoin degradation.</text>
</comment>
<evidence type="ECO:0000313" key="7">
    <source>
        <dbReference type="Proteomes" id="UP000231693"/>
    </source>
</evidence>
<dbReference type="InterPro" id="IPR000286">
    <property type="entry name" value="HDACs"/>
</dbReference>
<evidence type="ECO:0000313" key="6">
    <source>
        <dbReference type="EMBL" id="PJJ77379.1"/>
    </source>
</evidence>
<dbReference type="InterPro" id="IPR037138">
    <property type="entry name" value="His_deacetylse_dom_sf"/>
</dbReference>
<dbReference type="UniPathway" id="UPA00040"/>
<dbReference type="AlphaFoldDB" id="A0A2M9CZP2"/>
<sequence>MPSSPSGPPSRLAVLWTPEFLGYDFGPGHPMAPTRLDLTVRLVRELGIIDTPGIVLVEPEVADDAALARVHEPEYVAAVRAAAAGGVPDAARGLGTQDDPVFGAMHEAAARIFGASQEAARLVWSGEVDHAVNVAGGMHHAMPGAASGFCIYNDAAAAVRRLLDDGAERVAYVDLDAHHGDGVEAAFWDDPRVLTVSVHQSPMTLFPGTGYATDTGGPRAPGSAVNVALPPRTDAAGWLRAVDAVVPEALRAFAPQAVVSQHGCDAHSLDPLSDLRVSVPAQRTAARWVHELAHELCDGRWVALGGGGYAVVKVVPFAWTHVLAEAAHRPIADGTPVPEAWRAYVEEISGESAPATFDAGEVGFASWSSGYDPDKDLDRVVQATRNAAFPLLGLDPLH</sequence>
<dbReference type="EMBL" id="PGFE01000001">
    <property type="protein sequence ID" value="PJJ77379.1"/>
    <property type="molecule type" value="Genomic_DNA"/>
</dbReference>
<dbReference type="Proteomes" id="UP000231693">
    <property type="component" value="Unassembled WGS sequence"/>
</dbReference>
<feature type="domain" description="Histone deacetylase" evidence="5">
    <location>
        <begin position="29"/>
        <end position="324"/>
    </location>
</feature>
<keyword evidence="4" id="KW-0006">Acetoin catabolism</keyword>
<keyword evidence="7" id="KW-1185">Reference proteome</keyword>
<protein>
    <recommendedName>
        <fullName evidence="3">Acetoin utilization protein AcuC</fullName>
    </recommendedName>
</protein>
<dbReference type="Pfam" id="PF00850">
    <property type="entry name" value="Hist_deacetyl"/>
    <property type="match status" value="1"/>
</dbReference>
<accession>A0A2M9CZP2</accession>
<evidence type="ECO:0000259" key="5">
    <source>
        <dbReference type="Pfam" id="PF00850"/>
    </source>
</evidence>
<proteinExistence type="inferred from homology"/>
<dbReference type="GO" id="GO:0040029">
    <property type="term" value="P:epigenetic regulation of gene expression"/>
    <property type="evidence" value="ECO:0007669"/>
    <property type="project" value="TreeGrafter"/>
</dbReference>
<reference evidence="6 7" key="1">
    <citation type="submission" date="2017-11" db="EMBL/GenBank/DDBJ databases">
        <title>Genomic Encyclopedia of Archaeal and Bacterial Type Strains, Phase II (KMG-II): From Individual Species to Whole Genera.</title>
        <authorList>
            <person name="Goeker M."/>
        </authorList>
    </citation>
    <scope>NUCLEOTIDE SEQUENCE [LARGE SCALE GENOMIC DNA]</scope>
    <source>
        <strain evidence="6 7">DSM 25478</strain>
    </source>
</reference>
<dbReference type="CDD" id="cd09994">
    <property type="entry name" value="HDAC_AcuC_like"/>
    <property type="match status" value="1"/>
</dbReference>
<dbReference type="OrthoDB" id="9808367at2"/>
<dbReference type="SUPFAM" id="SSF52768">
    <property type="entry name" value="Arginase/deacetylase"/>
    <property type="match status" value="1"/>
</dbReference>
<dbReference type="GO" id="GO:0004407">
    <property type="term" value="F:histone deacetylase activity"/>
    <property type="evidence" value="ECO:0007669"/>
    <property type="project" value="TreeGrafter"/>
</dbReference>
<dbReference type="Gene3D" id="3.40.800.20">
    <property type="entry name" value="Histone deacetylase domain"/>
    <property type="match status" value="1"/>
</dbReference>
<evidence type="ECO:0000256" key="2">
    <source>
        <dbReference type="ARBA" id="ARBA00005947"/>
    </source>
</evidence>
<comment type="caution">
    <text evidence="6">The sequence shown here is derived from an EMBL/GenBank/DDBJ whole genome shotgun (WGS) entry which is preliminary data.</text>
</comment>
<dbReference type="PRINTS" id="PR01270">
    <property type="entry name" value="HDASUPER"/>
</dbReference>
<evidence type="ECO:0000256" key="1">
    <source>
        <dbReference type="ARBA" id="ARBA00005101"/>
    </source>
</evidence>
<dbReference type="RefSeq" id="WP_100421776.1">
    <property type="nucleotide sequence ID" value="NZ_BOOX01000003.1"/>
</dbReference>
<evidence type="ECO:0000256" key="4">
    <source>
        <dbReference type="ARBA" id="ARBA00022627"/>
    </source>
</evidence>
<dbReference type="InterPro" id="IPR003085">
    <property type="entry name" value="AcuC"/>
</dbReference>
<dbReference type="PANTHER" id="PTHR10625">
    <property type="entry name" value="HISTONE DEACETYLASE HDAC1-RELATED"/>
    <property type="match status" value="1"/>
</dbReference>
<dbReference type="InterPro" id="IPR023696">
    <property type="entry name" value="Ureohydrolase_dom_sf"/>
</dbReference>
<dbReference type="GO" id="GO:0045150">
    <property type="term" value="P:acetoin catabolic process"/>
    <property type="evidence" value="ECO:0007669"/>
    <property type="project" value="UniProtKB-UniPathway"/>
</dbReference>
<evidence type="ECO:0000256" key="3">
    <source>
        <dbReference type="ARBA" id="ARBA00020218"/>
    </source>
</evidence>
<dbReference type="InterPro" id="IPR023801">
    <property type="entry name" value="His_deacetylse_dom"/>
</dbReference>
<comment type="similarity">
    <text evidence="2">Belongs to the histone deacetylase family.</text>
</comment>
<dbReference type="PANTHER" id="PTHR10625:SF10">
    <property type="entry name" value="HISTONE DEACETYLASE HDAC1"/>
    <property type="match status" value="1"/>
</dbReference>
<name>A0A2M9CZP2_9CELL</name>
<gene>
    <name evidence="6" type="ORF">CLV28_0598</name>
</gene>
<organism evidence="6 7">
    <name type="scientific">Sediminihabitans luteus</name>
    <dbReference type="NCBI Taxonomy" id="1138585"/>
    <lineage>
        <taxon>Bacteria</taxon>
        <taxon>Bacillati</taxon>
        <taxon>Actinomycetota</taxon>
        <taxon>Actinomycetes</taxon>
        <taxon>Micrococcales</taxon>
        <taxon>Cellulomonadaceae</taxon>
        <taxon>Sediminihabitans</taxon>
    </lineage>
</organism>